<proteinExistence type="predicted"/>
<sequence>MPSSNHLTEHAKYSLKIEQKLIQLSTISPNNEIAYQKLTGFINDLTILIKNNPNKNLGQIADLIN</sequence>
<protein>
    <submittedName>
        <fullName evidence="1">Uncharacterized protein</fullName>
    </submittedName>
</protein>
<evidence type="ECO:0000313" key="1">
    <source>
        <dbReference type="EMBL" id="RPD96682.1"/>
    </source>
</evidence>
<dbReference type="Proteomes" id="UP000270856">
    <property type="component" value="Unassembled WGS sequence"/>
</dbReference>
<name>A0A3N4NJU0_9FLAO</name>
<gene>
    <name evidence="1" type="ORF">EGM88_10000</name>
</gene>
<accession>A0A3N4NJU0</accession>
<reference evidence="1 2" key="1">
    <citation type="submission" date="2018-11" db="EMBL/GenBank/DDBJ databases">
        <title>Aureibaculum marinum gen. nov., sp. nov., a member of the family Flavobacteriaceae isolated from the Bohai Sea.</title>
        <authorList>
            <person name="Ji X."/>
        </authorList>
    </citation>
    <scope>NUCLEOTIDE SEQUENCE [LARGE SCALE GENOMIC DNA]</scope>
    <source>
        <strain evidence="1 2">BH-SD17</strain>
    </source>
</reference>
<dbReference type="AlphaFoldDB" id="A0A3N4NJU0"/>
<dbReference type="OrthoDB" id="3078827at2"/>
<dbReference type="EMBL" id="RPFJ01000011">
    <property type="protein sequence ID" value="RPD96682.1"/>
    <property type="molecule type" value="Genomic_DNA"/>
</dbReference>
<keyword evidence="2" id="KW-1185">Reference proteome</keyword>
<dbReference type="RefSeq" id="WP_123898071.1">
    <property type="nucleotide sequence ID" value="NZ_RPFJ01000011.1"/>
</dbReference>
<organism evidence="1 2">
    <name type="scientific">Aureibaculum marinum</name>
    <dbReference type="NCBI Taxonomy" id="2487930"/>
    <lineage>
        <taxon>Bacteria</taxon>
        <taxon>Pseudomonadati</taxon>
        <taxon>Bacteroidota</taxon>
        <taxon>Flavobacteriia</taxon>
        <taxon>Flavobacteriales</taxon>
        <taxon>Flavobacteriaceae</taxon>
        <taxon>Aureibaculum</taxon>
    </lineage>
</organism>
<evidence type="ECO:0000313" key="2">
    <source>
        <dbReference type="Proteomes" id="UP000270856"/>
    </source>
</evidence>
<comment type="caution">
    <text evidence="1">The sequence shown here is derived from an EMBL/GenBank/DDBJ whole genome shotgun (WGS) entry which is preliminary data.</text>
</comment>